<feature type="chain" id="PRO_5016632181" description="Poly(3-hydroxybutyrate) depolymerase" evidence="1">
    <location>
        <begin position="26"/>
        <end position="358"/>
    </location>
</feature>
<protein>
    <recommendedName>
        <fullName evidence="4">Poly(3-hydroxybutyrate) depolymerase</fullName>
    </recommendedName>
</protein>
<dbReference type="EMBL" id="UGYN01000002">
    <property type="protein sequence ID" value="SUI88059.1"/>
    <property type="molecule type" value="Genomic_DNA"/>
</dbReference>
<sequence length="358" mass="38807">MKSTSTFLLASVLAFAPAPFHPLFAADNSLNAIADAYRVKLGESAGDLPYFVAKYHGPTPHSALIVLHGHPRDAGKTLAAALKAAQLAAKTDDRLLVAPLFPVSDAQAAHCHSPGVPPAQADDALWSCSSWIEGDLDNQGNTSSFAALDSLVGELKIKWPTVRSVTIAGFSAGAQFVQHYVGFAHPPAGVKLRYVIADPGSWLYFDSRRPQPVKNDRPADWRDCNQQGGCSFDWVENRNDLCPNVDRWKYGIEAVPAFLDQNSTSVRQRYASADITYLEGEKDTGSSPGTFYKILDKSCAAQAQGPYRLQRGIAYAAYDRRFIAPHAKRDLLIVPDCAHDVACVFPSTTGRSALFDAP</sequence>
<dbReference type="PANTHER" id="PTHR35560:SF3">
    <property type="entry name" value="PEPTIDASE S9 PROLYL OLIGOPEPTIDASE CATALYTIC DOMAIN-CONTAINING PROTEIN"/>
    <property type="match status" value="1"/>
</dbReference>
<gene>
    <name evidence="2" type="ORF">NCTC11544_05089</name>
</gene>
<organism evidence="2 3">
    <name type="scientific">Serratia quinivorans</name>
    <dbReference type="NCBI Taxonomy" id="137545"/>
    <lineage>
        <taxon>Bacteria</taxon>
        <taxon>Pseudomonadati</taxon>
        <taxon>Pseudomonadota</taxon>
        <taxon>Gammaproteobacteria</taxon>
        <taxon>Enterobacterales</taxon>
        <taxon>Yersiniaceae</taxon>
        <taxon>Serratia</taxon>
    </lineage>
</organism>
<dbReference type="RefSeq" id="WP_115184568.1">
    <property type="nucleotide sequence ID" value="NZ_CAMKUF010000001.1"/>
</dbReference>
<dbReference type="PANTHER" id="PTHR35560">
    <property type="entry name" value="BLL0132 PROTEIN"/>
    <property type="match status" value="1"/>
</dbReference>
<dbReference type="Gene3D" id="3.40.50.1820">
    <property type="entry name" value="alpha/beta hydrolase"/>
    <property type="match status" value="1"/>
</dbReference>
<evidence type="ECO:0008006" key="4">
    <source>
        <dbReference type="Google" id="ProtNLM"/>
    </source>
</evidence>
<dbReference type="SUPFAM" id="SSF53474">
    <property type="entry name" value="alpha/beta-Hydrolases"/>
    <property type="match status" value="1"/>
</dbReference>
<name>A0A380AWD2_9GAMM</name>
<evidence type="ECO:0000256" key="1">
    <source>
        <dbReference type="SAM" id="SignalP"/>
    </source>
</evidence>
<reference evidence="2 3" key="1">
    <citation type="submission" date="2018-06" db="EMBL/GenBank/DDBJ databases">
        <authorList>
            <consortium name="Pathogen Informatics"/>
            <person name="Doyle S."/>
        </authorList>
    </citation>
    <scope>NUCLEOTIDE SEQUENCE [LARGE SCALE GENOMIC DNA]</scope>
    <source>
        <strain evidence="2 3">NCTC11544</strain>
    </source>
</reference>
<keyword evidence="1" id="KW-0732">Signal</keyword>
<dbReference type="Proteomes" id="UP000255529">
    <property type="component" value="Unassembled WGS sequence"/>
</dbReference>
<dbReference type="AlphaFoldDB" id="A0A380AWD2"/>
<evidence type="ECO:0000313" key="3">
    <source>
        <dbReference type="Proteomes" id="UP000255529"/>
    </source>
</evidence>
<evidence type="ECO:0000313" key="2">
    <source>
        <dbReference type="EMBL" id="SUI88059.1"/>
    </source>
</evidence>
<proteinExistence type="predicted"/>
<accession>A0A380AWD2</accession>
<feature type="signal peptide" evidence="1">
    <location>
        <begin position="1"/>
        <end position="25"/>
    </location>
</feature>
<dbReference type="InterPro" id="IPR029058">
    <property type="entry name" value="AB_hydrolase_fold"/>
</dbReference>